<evidence type="ECO:0000256" key="9">
    <source>
        <dbReference type="RuleBase" id="RU363036"/>
    </source>
</evidence>
<comment type="similarity">
    <text evidence="1 8 9">Belongs to the class-I aminoacyl-tRNA synthetase family.</text>
</comment>
<keyword evidence="3 8" id="KW-0547">Nucleotide-binding</keyword>
<evidence type="ECO:0000313" key="10">
    <source>
        <dbReference type="EMBL" id="CDN40535.1"/>
    </source>
</evidence>
<name>A0A292IIM7_9MOLU</name>
<protein>
    <recommendedName>
        <fullName evidence="8">Tryptophan--tRNA ligase</fullName>
        <ecNumber evidence="8">6.1.1.2</ecNumber>
    </recommendedName>
    <alternativeName>
        <fullName evidence="8">Tryptophanyl-tRNA synthetase</fullName>
        <shortName evidence="8">TrpRS</shortName>
    </alternativeName>
</protein>
<dbReference type="PRINTS" id="PR01039">
    <property type="entry name" value="TRNASYNTHTRP"/>
</dbReference>
<dbReference type="GO" id="GO:0005524">
    <property type="term" value="F:ATP binding"/>
    <property type="evidence" value="ECO:0007669"/>
    <property type="project" value="UniProtKB-UniRule"/>
</dbReference>
<feature type="binding site" evidence="8">
    <location>
        <begin position="11"/>
        <end position="13"/>
    </location>
    <ligand>
        <name>ATP</name>
        <dbReference type="ChEBI" id="CHEBI:30616"/>
    </ligand>
</feature>
<feature type="binding site" evidence="8">
    <location>
        <begin position="19"/>
        <end position="20"/>
    </location>
    <ligand>
        <name>ATP</name>
        <dbReference type="ChEBI" id="CHEBI:30616"/>
    </ligand>
</feature>
<organism evidence="10 11">
    <name type="scientific">Mycoplasma amphoriforme A39</name>
    <dbReference type="NCBI Taxonomy" id="572419"/>
    <lineage>
        <taxon>Bacteria</taxon>
        <taxon>Bacillati</taxon>
        <taxon>Mycoplasmatota</taxon>
        <taxon>Mollicutes</taxon>
        <taxon>Mycoplasmataceae</taxon>
        <taxon>Mycoplasma</taxon>
    </lineage>
</organism>
<dbReference type="Pfam" id="PF00579">
    <property type="entry name" value="tRNA-synt_1b"/>
    <property type="match status" value="1"/>
</dbReference>
<evidence type="ECO:0000256" key="3">
    <source>
        <dbReference type="ARBA" id="ARBA00022741"/>
    </source>
</evidence>
<dbReference type="InterPro" id="IPR014729">
    <property type="entry name" value="Rossmann-like_a/b/a_fold"/>
</dbReference>
<dbReference type="GO" id="GO:0006436">
    <property type="term" value="P:tryptophanyl-tRNA aminoacylation"/>
    <property type="evidence" value="ECO:0007669"/>
    <property type="project" value="UniProtKB-UniRule"/>
</dbReference>
<feature type="binding site" evidence="8">
    <location>
        <begin position="201"/>
        <end position="205"/>
    </location>
    <ligand>
        <name>ATP</name>
        <dbReference type="ChEBI" id="CHEBI:30616"/>
    </ligand>
</feature>
<evidence type="ECO:0000256" key="4">
    <source>
        <dbReference type="ARBA" id="ARBA00022840"/>
    </source>
</evidence>
<dbReference type="PANTHER" id="PTHR43766">
    <property type="entry name" value="TRYPTOPHAN--TRNA LIGASE, MITOCHONDRIAL"/>
    <property type="match status" value="1"/>
</dbReference>
<evidence type="ECO:0000256" key="2">
    <source>
        <dbReference type="ARBA" id="ARBA00022598"/>
    </source>
</evidence>
<proteinExistence type="inferred from homology"/>
<evidence type="ECO:0000256" key="7">
    <source>
        <dbReference type="ARBA" id="ARBA00049929"/>
    </source>
</evidence>
<accession>A0A292IIM7</accession>
<gene>
    <name evidence="8" type="primary">trpS</name>
    <name evidence="10" type="ORF">MAMA39_04150</name>
</gene>
<feature type="binding site" evidence="8">
    <location>
        <position position="192"/>
    </location>
    <ligand>
        <name>ATP</name>
        <dbReference type="ChEBI" id="CHEBI:30616"/>
    </ligand>
</feature>
<dbReference type="InterPro" id="IPR024109">
    <property type="entry name" value="Trp-tRNA-ligase_bac-type"/>
</dbReference>
<dbReference type="AlphaFoldDB" id="A0A292IIM7"/>
<dbReference type="GO" id="GO:0004830">
    <property type="term" value="F:tryptophan-tRNA ligase activity"/>
    <property type="evidence" value="ECO:0007669"/>
    <property type="project" value="UniProtKB-UniRule"/>
</dbReference>
<feature type="binding site" evidence="8">
    <location>
        <position position="141"/>
    </location>
    <ligand>
        <name>L-tryptophan</name>
        <dbReference type="ChEBI" id="CHEBI:57912"/>
    </ligand>
</feature>
<evidence type="ECO:0000256" key="1">
    <source>
        <dbReference type="ARBA" id="ARBA00005594"/>
    </source>
</evidence>
<reference evidence="10 11" key="1">
    <citation type="journal article" date="2015" name="Clin. Infect. Dis.">
        <title>Genomic Investigations unmask Mycoplasma amphoriforme, a new respiratory pathogen.</title>
        <authorList>
            <person name="Gillespie S.H."/>
            <person name="Ling C.L."/>
            <person name="Oravcova K."/>
            <person name="Pinheiro M."/>
            <person name="Wells L."/>
            <person name="Bryant J.M."/>
            <person name="McHugh T.D."/>
            <person name="Bebear C."/>
            <person name="Webster D."/>
            <person name="Harris S.R."/>
            <person name="Seth-Smith H.M."/>
            <person name="Thomson N.R."/>
        </authorList>
    </citation>
    <scope>NUCLEOTIDE SEQUENCE [LARGE SCALE GENOMIC DNA]</scope>
    <source>
        <strain evidence="10 11">A39</strain>
    </source>
</reference>
<dbReference type="EMBL" id="HG937516">
    <property type="protein sequence ID" value="CDN40535.1"/>
    <property type="molecule type" value="Genomic_DNA"/>
</dbReference>
<feature type="short sequence motif" description="'HIGH' region" evidence="8">
    <location>
        <begin position="12"/>
        <end position="20"/>
    </location>
</feature>
<evidence type="ECO:0000256" key="6">
    <source>
        <dbReference type="ARBA" id="ARBA00023146"/>
    </source>
</evidence>
<dbReference type="GO" id="GO:0005829">
    <property type="term" value="C:cytosol"/>
    <property type="evidence" value="ECO:0007669"/>
    <property type="project" value="TreeGrafter"/>
</dbReference>
<dbReference type="HAMAP" id="MF_00140_B">
    <property type="entry name" value="Trp_tRNA_synth_B"/>
    <property type="match status" value="1"/>
</dbReference>
<dbReference type="EC" id="6.1.1.2" evidence="8"/>
<dbReference type="CDD" id="cd00806">
    <property type="entry name" value="TrpRS_core"/>
    <property type="match status" value="1"/>
</dbReference>
<comment type="function">
    <text evidence="8">Catalyzes the attachment of tryptophan to tRNA(Trp).</text>
</comment>
<dbReference type="SUPFAM" id="SSF52374">
    <property type="entry name" value="Nucleotidylyl transferase"/>
    <property type="match status" value="1"/>
</dbReference>
<dbReference type="PROSITE" id="PS00178">
    <property type="entry name" value="AA_TRNA_LIGASE_I"/>
    <property type="match status" value="1"/>
</dbReference>
<evidence type="ECO:0000256" key="5">
    <source>
        <dbReference type="ARBA" id="ARBA00022917"/>
    </source>
</evidence>
<dbReference type="RefSeq" id="WP_343251155.1">
    <property type="nucleotide sequence ID" value="NZ_HG937516.1"/>
</dbReference>
<dbReference type="InterPro" id="IPR002306">
    <property type="entry name" value="Trp-tRNA-ligase"/>
</dbReference>
<comment type="catalytic activity">
    <reaction evidence="7 8">
        <text>tRNA(Trp) + L-tryptophan + ATP = L-tryptophyl-tRNA(Trp) + AMP + diphosphate + H(+)</text>
        <dbReference type="Rhea" id="RHEA:24080"/>
        <dbReference type="Rhea" id="RHEA-COMP:9671"/>
        <dbReference type="Rhea" id="RHEA-COMP:9705"/>
        <dbReference type="ChEBI" id="CHEBI:15378"/>
        <dbReference type="ChEBI" id="CHEBI:30616"/>
        <dbReference type="ChEBI" id="CHEBI:33019"/>
        <dbReference type="ChEBI" id="CHEBI:57912"/>
        <dbReference type="ChEBI" id="CHEBI:78442"/>
        <dbReference type="ChEBI" id="CHEBI:78535"/>
        <dbReference type="ChEBI" id="CHEBI:456215"/>
        <dbReference type="EC" id="6.1.1.2"/>
    </reaction>
</comment>
<comment type="subunit">
    <text evidence="8">Homodimer.</text>
</comment>
<keyword evidence="5 8" id="KW-0648">Protein biosynthesis</keyword>
<dbReference type="Gene3D" id="3.40.50.620">
    <property type="entry name" value="HUPs"/>
    <property type="match status" value="1"/>
</dbReference>
<keyword evidence="4 8" id="KW-0067">ATP-binding</keyword>
<evidence type="ECO:0000256" key="8">
    <source>
        <dbReference type="HAMAP-Rule" id="MF_00140"/>
    </source>
</evidence>
<evidence type="ECO:0000313" key="11">
    <source>
        <dbReference type="Proteomes" id="UP000261764"/>
    </source>
</evidence>
<dbReference type="PANTHER" id="PTHR43766:SF1">
    <property type="entry name" value="TRYPTOPHAN--TRNA LIGASE, MITOCHONDRIAL"/>
    <property type="match status" value="1"/>
</dbReference>
<dbReference type="NCBIfam" id="TIGR00233">
    <property type="entry name" value="trpS"/>
    <property type="match status" value="1"/>
</dbReference>
<dbReference type="KEGG" id="mamp:MAMA39_04150"/>
<dbReference type="InterPro" id="IPR001412">
    <property type="entry name" value="aa-tRNA-synth_I_CS"/>
</dbReference>
<dbReference type="Proteomes" id="UP000261764">
    <property type="component" value="Chromosome I"/>
</dbReference>
<keyword evidence="8" id="KW-0963">Cytoplasm</keyword>
<dbReference type="Gene3D" id="1.10.240.10">
    <property type="entry name" value="Tyrosyl-Transfer RNA Synthetase"/>
    <property type="match status" value="1"/>
</dbReference>
<keyword evidence="2 8" id="KW-0436">Ligase</keyword>
<keyword evidence="6 8" id="KW-0030">Aminoacyl-tRNA synthetase</keyword>
<feature type="binding site" evidence="8">
    <location>
        <begin position="153"/>
        <end position="155"/>
    </location>
    <ligand>
        <name>ATP</name>
        <dbReference type="ChEBI" id="CHEBI:30616"/>
    </ligand>
</feature>
<comment type="subcellular location">
    <subcellularLocation>
        <location evidence="8">Cytoplasm</location>
    </subcellularLocation>
</comment>
<dbReference type="InterPro" id="IPR050203">
    <property type="entry name" value="Trp-tRNA_synthetase"/>
</dbReference>
<sequence>MKTRRILSGIQPSGRLHLGNYLGSLTNLVKMQDDHELFVFVADLHSITVDFDPVILAQNRKEVMLACLSAGLNPVTTNIFLQSEIYEHATLAHILLCHSTLGELERMTQFKTKIKDGFKQSNSTVKIPTGLLTYPTLMAADILLYEPDDVIVGADQKQHIELARDLALRMNAKYGNIFKIPEPLIPTVGARIMDLVDPIKKMSKSSKNHKGVIFLDETSESLKLKIKSAKTDSLNKVCYNQKLQPEVSNLLTIYFVLINENSLTNLRKTLFYTSEKIQMTDIEKKYLDKNYAFFKEDLFTIINHRLQLMRLWKEEYDATNKIKEQIEVANKRAQAIAQKTLKKVYEHIGFKKI</sequence>
<dbReference type="InterPro" id="IPR002305">
    <property type="entry name" value="aa-tRNA-synth_Ic"/>
</dbReference>
<keyword evidence="11" id="KW-1185">Reference proteome</keyword>
<feature type="short sequence motif" description="'KMSKS' region" evidence="8">
    <location>
        <begin position="201"/>
        <end position="205"/>
    </location>
</feature>